<dbReference type="Proteomes" id="UP001522662">
    <property type="component" value="Unassembled WGS sequence"/>
</dbReference>
<accession>A0ABT0D255</accession>
<feature type="transmembrane region" description="Helical" evidence="1">
    <location>
        <begin position="65"/>
        <end position="84"/>
    </location>
</feature>
<feature type="transmembrane region" description="Helical" evidence="1">
    <location>
        <begin position="12"/>
        <end position="31"/>
    </location>
</feature>
<evidence type="ECO:0000256" key="1">
    <source>
        <dbReference type="SAM" id="Phobius"/>
    </source>
</evidence>
<dbReference type="RefSeq" id="WP_245137064.1">
    <property type="nucleotide sequence ID" value="NZ_CP128477.1"/>
</dbReference>
<reference evidence="2 3" key="1">
    <citation type="submission" date="2022-03" db="EMBL/GenBank/DDBJ databases">
        <title>Rhizobium SSM4.3 sp. nov., isolated from Sediment (Gouqi Island).</title>
        <authorList>
            <person name="Chen G."/>
        </authorList>
    </citation>
    <scope>NUCLEOTIDE SEQUENCE [LARGE SCALE GENOMIC DNA]</scope>
    <source>
        <strain evidence="2 3">SSM4.3</strain>
    </source>
</reference>
<sequence>MIFGMSPFTFFHVVLSLIGIAAGFIALGGWLRGHLRSGWTVVFLVTTIATVLTGFVFPFTVVTPAIVFGIISTVVLAIAVFALYRQHLLGRWRLAFLLSALFALYLNTFVLIVQAFQKVGPLNALAPTGTEPPFAVAQVLLLVVFIALGYRLLRRSVPFAM</sequence>
<comment type="caution">
    <text evidence="2">The sequence shown here is derived from an EMBL/GenBank/DDBJ whole genome shotgun (WGS) entry which is preliminary data.</text>
</comment>
<evidence type="ECO:0000313" key="2">
    <source>
        <dbReference type="EMBL" id="MCJ8239493.1"/>
    </source>
</evidence>
<evidence type="ECO:0008006" key="4">
    <source>
        <dbReference type="Google" id="ProtNLM"/>
    </source>
</evidence>
<feature type="transmembrane region" description="Helical" evidence="1">
    <location>
        <begin position="38"/>
        <end position="59"/>
    </location>
</feature>
<feature type="transmembrane region" description="Helical" evidence="1">
    <location>
        <begin position="96"/>
        <end position="116"/>
    </location>
</feature>
<name>A0ABT0D255_9HYPH</name>
<keyword evidence="3" id="KW-1185">Reference proteome</keyword>
<keyword evidence="1" id="KW-1133">Transmembrane helix</keyword>
<keyword evidence="1" id="KW-0812">Transmembrane</keyword>
<evidence type="ECO:0000313" key="3">
    <source>
        <dbReference type="Proteomes" id="UP001522662"/>
    </source>
</evidence>
<organism evidence="2 3">
    <name type="scientific">Peteryoungia algae</name>
    <dbReference type="NCBI Taxonomy" id="2919917"/>
    <lineage>
        <taxon>Bacteria</taxon>
        <taxon>Pseudomonadati</taxon>
        <taxon>Pseudomonadota</taxon>
        <taxon>Alphaproteobacteria</taxon>
        <taxon>Hyphomicrobiales</taxon>
        <taxon>Rhizobiaceae</taxon>
        <taxon>Peteryoungia</taxon>
    </lineage>
</organism>
<feature type="transmembrane region" description="Helical" evidence="1">
    <location>
        <begin position="136"/>
        <end position="153"/>
    </location>
</feature>
<protein>
    <recommendedName>
        <fullName evidence="4">DUF2306 domain-containing protein</fullName>
    </recommendedName>
</protein>
<keyword evidence="1" id="KW-0472">Membrane</keyword>
<gene>
    <name evidence="2" type="ORF">MKJ03_14260</name>
</gene>
<proteinExistence type="predicted"/>
<dbReference type="EMBL" id="JALAYX010000003">
    <property type="protein sequence ID" value="MCJ8239493.1"/>
    <property type="molecule type" value="Genomic_DNA"/>
</dbReference>